<accession>A0A329BLK3</accession>
<comment type="similarity">
    <text evidence="6">Belongs to the azoreductase type 1 family.</text>
</comment>
<keyword evidence="1 6" id="KW-0285">Flavoprotein</keyword>
<dbReference type="EMBL" id="QLTK01000020">
    <property type="protein sequence ID" value="RAS23496.1"/>
    <property type="molecule type" value="Genomic_DNA"/>
</dbReference>
<evidence type="ECO:0000256" key="1">
    <source>
        <dbReference type="ARBA" id="ARBA00022630"/>
    </source>
</evidence>
<comment type="subunit">
    <text evidence="6">Homodimer.</text>
</comment>
<evidence type="ECO:0000256" key="2">
    <source>
        <dbReference type="ARBA" id="ARBA00022643"/>
    </source>
</evidence>
<dbReference type="PANTHER" id="PTHR43741:SF4">
    <property type="entry name" value="FMN-DEPENDENT NADH:QUINONE OXIDOREDUCTASE"/>
    <property type="match status" value="1"/>
</dbReference>
<evidence type="ECO:0000313" key="9">
    <source>
        <dbReference type="Proteomes" id="UP000248918"/>
    </source>
</evidence>
<dbReference type="RefSeq" id="WP_111933972.1">
    <property type="nucleotide sequence ID" value="NZ_CADFFP010000022.1"/>
</dbReference>
<name>A0A329BLK3_9BURK</name>
<reference evidence="8 9" key="1">
    <citation type="submission" date="2018-06" db="EMBL/GenBank/DDBJ databases">
        <title>Genomic Encyclopedia of Type Strains, Phase III (KMG-III): the genomes of soil and plant-associated and newly described type strains.</title>
        <authorList>
            <person name="Whitman W."/>
        </authorList>
    </citation>
    <scope>NUCLEOTIDE SEQUENCE [LARGE SCALE GENOMIC DNA]</scope>
    <source>
        <strain evidence="8 9">LMG 23644</strain>
    </source>
</reference>
<comment type="caution">
    <text evidence="8">The sequence shown here is derived from an EMBL/GenBank/DDBJ whole genome shotgun (WGS) entry which is preliminary data.</text>
</comment>
<dbReference type="GO" id="GO:0016655">
    <property type="term" value="F:oxidoreductase activity, acting on NAD(P)H, quinone or similar compound as acceptor"/>
    <property type="evidence" value="ECO:0007669"/>
    <property type="project" value="InterPro"/>
</dbReference>
<feature type="domain" description="Flavodoxin-like fold" evidence="7">
    <location>
        <begin position="3"/>
        <end position="182"/>
    </location>
</feature>
<evidence type="ECO:0000256" key="3">
    <source>
        <dbReference type="ARBA" id="ARBA00023002"/>
    </source>
</evidence>
<evidence type="ECO:0000256" key="6">
    <source>
        <dbReference type="HAMAP-Rule" id="MF_01216"/>
    </source>
</evidence>
<evidence type="ECO:0000256" key="4">
    <source>
        <dbReference type="ARBA" id="ARBA00023027"/>
    </source>
</evidence>
<dbReference type="InterPro" id="IPR029039">
    <property type="entry name" value="Flavoprotein-like_sf"/>
</dbReference>
<dbReference type="GO" id="GO:0009055">
    <property type="term" value="F:electron transfer activity"/>
    <property type="evidence" value="ECO:0007669"/>
    <property type="project" value="UniProtKB-UniRule"/>
</dbReference>
<dbReference type="Proteomes" id="UP000248918">
    <property type="component" value="Unassembled WGS sequence"/>
</dbReference>
<organism evidence="8 9">
    <name type="scientific">Paraburkholderia bryophila</name>
    <dbReference type="NCBI Taxonomy" id="420952"/>
    <lineage>
        <taxon>Bacteria</taxon>
        <taxon>Pseudomonadati</taxon>
        <taxon>Pseudomonadota</taxon>
        <taxon>Betaproteobacteria</taxon>
        <taxon>Burkholderiales</taxon>
        <taxon>Burkholderiaceae</taxon>
        <taxon>Paraburkholderia</taxon>
    </lineage>
</organism>
<comment type="cofactor">
    <cofactor evidence="6">
        <name>FMN</name>
        <dbReference type="ChEBI" id="CHEBI:58210"/>
    </cofactor>
    <text evidence="6">Binds 1 FMN per subunit.</text>
</comment>
<gene>
    <name evidence="6" type="primary">azoR</name>
    <name evidence="8" type="ORF">BX591_120102</name>
</gene>
<comment type="caution">
    <text evidence="6">Lacks conserved residue(s) required for the propagation of feature annotation.</text>
</comment>
<dbReference type="Pfam" id="PF02525">
    <property type="entry name" value="Flavodoxin_2"/>
    <property type="match status" value="1"/>
</dbReference>
<comment type="function">
    <text evidence="6">Quinone reductase that provides resistance to thiol-specific stress caused by electrophilic quinones.</text>
</comment>
<feature type="binding site" evidence="6">
    <location>
        <position position="10"/>
    </location>
    <ligand>
        <name>FMN</name>
        <dbReference type="ChEBI" id="CHEBI:58210"/>
    </ligand>
</feature>
<evidence type="ECO:0000256" key="5">
    <source>
        <dbReference type="ARBA" id="ARBA00048542"/>
    </source>
</evidence>
<keyword evidence="4 6" id="KW-0520">NAD</keyword>
<dbReference type="HAMAP" id="MF_01216">
    <property type="entry name" value="Azoreductase_type1"/>
    <property type="match status" value="1"/>
</dbReference>
<proteinExistence type="inferred from homology"/>
<evidence type="ECO:0000313" key="8">
    <source>
        <dbReference type="EMBL" id="RAS23496.1"/>
    </source>
</evidence>
<dbReference type="InterPro" id="IPR003680">
    <property type="entry name" value="Flavodoxin_fold"/>
</dbReference>
<protein>
    <recommendedName>
        <fullName evidence="6">FMN dependent NADH:quinone oxidoreductase</fullName>
        <ecNumber evidence="6">1.6.5.-</ecNumber>
    </recommendedName>
    <alternativeName>
        <fullName evidence="6">Azo-dye reductase</fullName>
    </alternativeName>
    <alternativeName>
        <fullName evidence="6">FMN-dependent NADH-azo compound oxidoreductase</fullName>
    </alternativeName>
    <alternativeName>
        <fullName evidence="6">FMN-dependent NADH-azoreductase</fullName>
        <ecNumber evidence="6">1.7.1.17</ecNumber>
    </alternativeName>
</protein>
<keyword evidence="2 6" id="KW-0288">FMN</keyword>
<dbReference type="SUPFAM" id="SSF52218">
    <property type="entry name" value="Flavoproteins"/>
    <property type="match status" value="1"/>
</dbReference>
<dbReference type="InterPro" id="IPR023048">
    <property type="entry name" value="NADH:quinone_OxRdtase_FMN_depd"/>
</dbReference>
<comment type="catalytic activity">
    <reaction evidence="6">
        <text>2 a quinone + NADH + H(+) = 2 a 1,4-benzosemiquinone + NAD(+)</text>
        <dbReference type="Rhea" id="RHEA:65952"/>
        <dbReference type="ChEBI" id="CHEBI:15378"/>
        <dbReference type="ChEBI" id="CHEBI:57540"/>
        <dbReference type="ChEBI" id="CHEBI:57945"/>
        <dbReference type="ChEBI" id="CHEBI:132124"/>
        <dbReference type="ChEBI" id="CHEBI:134225"/>
    </reaction>
</comment>
<dbReference type="InterPro" id="IPR050104">
    <property type="entry name" value="FMN-dep_NADH:Q_OxRdtase_AzoR1"/>
</dbReference>
<dbReference type="PANTHER" id="PTHR43741">
    <property type="entry name" value="FMN-DEPENDENT NADH-AZOREDUCTASE 1"/>
    <property type="match status" value="1"/>
</dbReference>
<evidence type="ECO:0000259" key="7">
    <source>
        <dbReference type="Pfam" id="PF02525"/>
    </source>
</evidence>
<dbReference type="GO" id="GO:0016652">
    <property type="term" value="F:oxidoreductase activity, acting on NAD(P)H as acceptor"/>
    <property type="evidence" value="ECO:0007669"/>
    <property type="project" value="UniProtKB-UniRule"/>
</dbReference>
<dbReference type="GO" id="GO:0010181">
    <property type="term" value="F:FMN binding"/>
    <property type="evidence" value="ECO:0007669"/>
    <property type="project" value="UniProtKB-UniRule"/>
</dbReference>
<keyword evidence="3 6" id="KW-0560">Oxidoreductase</keyword>
<sequence>MRTLLHIDSSPMGEASISRRLTHEFARNWLRTQPGGEVHYRDLARTPIPVLDAAWSAANFTPKALRSAQQNDLLALSSLFTSELLEADDYVIGVPMHNWGPSASFKLWVDQIVRQEETLTATPAGPRGTLSGKRATFVIAAGASYGPDQTSASRNFVEPWLRTLFAYLGVADMRFLVADGAVNVLNGTIGQADFLAPHIACVRALFAPEAYA</sequence>
<dbReference type="EC" id="1.7.1.17" evidence="6"/>
<feature type="binding site" evidence="6">
    <location>
        <begin position="16"/>
        <end position="18"/>
    </location>
    <ligand>
        <name>FMN</name>
        <dbReference type="ChEBI" id="CHEBI:58210"/>
    </ligand>
</feature>
<dbReference type="AlphaFoldDB" id="A0A329BLK3"/>
<dbReference type="Gene3D" id="3.40.50.360">
    <property type="match status" value="1"/>
</dbReference>
<comment type="catalytic activity">
    <reaction evidence="5">
        <text>N,N-dimethyl-1,4-phenylenediamine + anthranilate + 2 NAD(+) = 2-(4-dimethylaminophenyl)diazenylbenzoate + 2 NADH + 2 H(+)</text>
        <dbReference type="Rhea" id="RHEA:55872"/>
        <dbReference type="ChEBI" id="CHEBI:15378"/>
        <dbReference type="ChEBI" id="CHEBI:15783"/>
        <dbReference type="ChEBI" id="CHEBI:16567"/>
        <dbReference type="ChEBI" id="CHEBI:57540"/>
        <dbReference type="ChEBI" id="CHEBI:57945"/>
        <dbReference type="ChEBI" id="CHEBI:71579"/>
        <dbReference type="EC" id="1.7.1.17"/>
    </reaction>
    <physiologicalReaction direction="right-to-left" evidence="5">
        <dbReference type="Rhea" id="RHEA:55874"/>
    </physiologicalReaction>
</comment>
<comment type="function">
    <text evidence="6">Also exhibits azoreductase activity. Catalyzes the reductive cleavage of the azo bond in aromatic azo compounds to the corresponding amines.</text>
</comment>
<dbReference type="OrthoDB" id="9787136at2"/>
<dbReference type="EC" id="1.6.5.-" evidence="6"/>